<name>A0A8D9CE73_9VIRU</name>
<feature type="transmembrane region" description="Helical" evidence="2">
    <location>
        <begin position="31"/>
        <end position="52"/>
    </location>
</feature>
<feature type="transmembrane region" description="Helical" evidence="2">
    <location>
        <begin position="64"/>
        <end position="83"/>
    </location>
</feature>
<accession>A0A8D9CE73</accession>
<gene>
    <name evidence="3" type="ORF">SLAVMIC_00446</name>
</gene>
<keyword evidence="1" id="KW-0175">Coiled coil</keyword>
<keyword evidence="2" id="KW-1133">Transmembrane helix</keyword>
<protein>
    <submittedName>
        <fullName evidence="3">Uncharacterized protein</fullName>
    </submittedName>
</protein>
<reference evidence="3" key="1">
    <citation type="submission" date="2021-06" db="EMBL/GenBank/DDBJ databases">
        <authorList>
            <person name="Gannon L."/>
            <person name="Redgwell R T."/>
            <person name="Michniewski S."/>
            <person name="Harrison D C."/>
            <person name="Millard A."/>
        </authorList>
    </citation>
    <scope>NUCLEOTIDE SEQUENCE</scope>
</reference>
<evidence type="ECO:0000313" key="3">
    <source>
        <dbReference type="EMBL" id="CAG7580499.1"/>
    </source>
</evidence>
<proteinExistence type="predicted"/>
<feature type="transmembrane region" description="Helical" evidence="2">
    <location>
        <begin position="103"/>
        <end position="121"/>
    </location>
</feature>
<dbReference type="EMBL" id="OU342829">
    <property type="protein sequence ID" value="CAG7580499.1"/>
    <property type="molecule type" value="Genomic_DNA"/>
</dbReference>
<feature type="coiled-coil region" evidence="1">
    <location>
        <begin position="150"/>
        <end position="233"/>
    </location>
</feature>
<keyword evidence="2" id="KW-0472">Membrane</keyword>
<evidence type="ECO:0000256" key="1">
    <source>
        <dbReference type="SAM" id="Coils"/>
    </source>
</evidence>
<feature type="transmembrane region" description="Helical" evidence="2">
    <location>
        <begin position="254"/>
        <end position="278"/>
    </location>
</feature>
<keyword evidence="2" id="KW-0812">Transmembrane</keyword>
<organism evidence="3">
    <name type="scientific">uncultured marine phage</name>
    <dbReference type="NCBI Taxonomy" id="707152"/>
    <lineage>
        <taxon>Viruses</taxon>
        <taxon>environmental samples</taxon>
    </lineage>
</organism>
<evidence type="ECO:0000256" key="2">
    <source>
        <dbReference type="SAM" id="Phobius"/>
    </source>
</evidence>
<sequence length="382" mass="44330">MNINEYKKLQKEIDKQSFGESYKSLNKVLRVLSVLGNFGSMFLASFFISQLIANSVTAINQPWITWGITLTLLGSLELIKRFVFDKFSLEFVKRKSIFKKQVIGLAFFSLAIIAMSFYSSLNGAQEFSSKSDVLENVAETDIKVYTDSLNNVYQVDIDELEDEIKGYKVKIEDKDEEQAVINESLQERGYLYRSEKDRNKQLTDEKEKLEVKIEKNETEVEELEIERDTEIAEYESKVTNETSDEKDQNKGNSVIFIGISTIIEFLILIGIYFNKYYIFRSYTDMRKKINNDPNYQRWTIYSDILNILYMDHDGGDMTKLPTQKNIWDLCKIQDLPMTKSDLSDFMKIAEGLKITKTKGSAKFLTKTKEEADELLQKHFGVE</sequence>